<gene>
    <name evidence="2" type="ORF">XYCOK13_18650</name>
</gene>
<dbReference type="InterPro" id="IPR027417">
    <property type="entry name" value="P-loop_NTPase"/>
</dbReference>
<accession>A0A8J4H3T8</accession>
<protein>
    <submittedName>
        <fullName evidence="2">Sea9</fullName>
    </submittedName>
</protein>
<dbReference type="EMBL" id="BOVK01000023">
    <property type="protein sequence ID" value="GIQ69041.1"/>
    <property type="molecule type" value="Genomic_DNA"/>
</dbReference>
<comment type="caution">
    <text evidence="2">The sequence shown here is derived from an EMBL/GenBank/DDBJ whole genome shotgun (WGS) entry which is preliminary data.</text>
</comment>
<keyword evidence="3" id="KW-1185">Reference proteome</keyword>
<dbReference type="InterPro" id="IPR002789">
    <property type="entry name" value="HerA_central"/>
</dbReference>
<dbReference type="AlphaFoldDB" id="A0A8J4H3T8"/>
<name>A0A8J4H3T8_9BACL</name>
<dbReference type="InterPro" id="IPR008571">
    <property type="entry name" value="HerA-like"/>
</dbReference>
<evidence type="ECO:0000313" key="3">
    <source>
        <dbReference type="Proteomes" id="UP000677918"/>
    </source>
</evidence>
<feature type="domain" description="Helicase HerA central" evidence="1">
    <location>
        <begin position="150"/>
        <end position="411"/>
    </location>
</feature>
<reference evidence="2" key="1">
    <citation type="submission" date="2021-04" db="EMBL/GenBank/DDBJ databases">
        <title>Draft genome sequence of Xylanibacillus composti strain K13.</title>
        <authorList>
            <person name="Uke A."/>
            <person name="Chhe C."/>
            <person name="Baramee S."/>
            <person name="Kosugi A."/>
        </authorList>
    </citation>
    <scope>NUCLEOTIDE SEQUENCE</scope>
    <source>
        <strain evidence="2">K13</strain>
    </source>
</reference>
<evidence type="ECO:0000259" key="1">
    <source>
        <dbReference type="Pfam" id="PF01935"/>
    </source>
</evidence>
<dbReference type="PANTHER" id="PTHR42957">
    <property type="entry name" value="HELICASE MJ1565-RELATED"/>
    <property type="match status" value="1"/>
</dbReference>
<organism evidence="2 3">
    <name type="scientific">Xylanibacillus composti</name>
    <dbReference type="NCBI Taxonomy" id="1572762"/>
    <lineage>
        <taxon>Bacteria</taxon>
        <taxon>Bacillati</taxon>
        <taxon>Bacillota</taxon>
        <taxon>Bacilli</taxon>
        <taxon>Bacillales</taxon>
        <taxon>Paenibacillaceae</taxon>
        <taxon>Xylanibacillus</taxon>
    </lineage>
</organism>
<dbReference type="SUPFAM" id="SSF52540">
    <property type="entry name" value="P-loop containing nucleoside triphosphate hydrolases"/>
    <property type="match status" value="1"/>
</dbReference>
<sequence length="586" mass="65415">MSIFQYADEEGLGKVAAVDTTHVTLGVDNVQVLRNMQVNRLVALRSSRAGQHYIGIIQKIIRRFMEQREQEACMAEEMSEADECREINTVRIALIGTFYDRYLEQSNVFRRSLESVPEIEAVCFPIEGEQLSRFMRAISCQSGEHLHSLCLGHYALDEEAPAFLDANKLFQRHAVIVGSTGSGKSWATARLVEQIAQLPNANALLFDLHGEYQSLTGEGIQHYKIAGPHEAVHGGGVNEGILHLPYWLLSYEDLIHLLVDRSDQHAPNQAMLLSRMVVDAKRAYLERAQAGDLLANFTIDSPVPYDLAEVLDALGRLNAELVPGARGERQGDYYGRLSKLIARLENKRTDRRLAFMLNPPAEVHNLAWLETLAEALLCGKEHQPLHRGGVKVIDLSEVPSDMLPLVVGRIASLVFTIQQWTDKANRHPVALLCEEAHLYLPHPVREAGVEQAAPRYFGRIAKEGRKYGVGLVIISQRPSEVHPAILSQCNNFITLRLSNAADQQVIHRLLPESLGGFAAWLPMLDAGEALVVGDASLLPSRIRIAEPKQKPNSRTFNFWEEWSSCGKHNGIRQAVHAWRMQSQAGE</sequence>
<proteinExistence type="predicted"/>
<dbReference type="PANTHER" id="PTHR42957:SF1">
    <property type="entry name" value="HELICASE MJ1565-RELATED"/>
    <property type="match status" value="1"/>
</dbReference>
<dbReference type="Pfam" id="PF01935">
    <property type="entry name" value="DUF87"/>
    <property type="match status" value="1"/>
</dbReference>
<dbReference type="RefSeq" id="WP_213411855.1">
    <property type="nucleotide sequence ID" value="NZ_BOVK01000023.1"/>
</dbReference>
<evidence type="ECO:0000313" key="2">
    <source>
        <dbReference type="EMBL" id="GIQ69041.1"/>
    </source>
</evidence>
<dbReference type="Proteomes" id="UP000677918">
    <property type="component" value="Unassembled WGS sequence"/>
</dbReference>
<dbReference type="Gene3D" id="3.40.50.300">
    <property type="entry name" value="P-loop containing nucleotide triphosphate hydrolases"/>
    <property type="match status" value="2"/>
</dbReference>